<feature type="transmembrane region" description="Helical" evidence="5">
    <location>
        <begin position="12"/>
        <end position="42"/>
    </location>
</feature>
<evidence type="ECO:0000313" key="8">
    <source>
        <dbReference type="Proteomes" id="UP001163823"/>
    </source>
</evidence>
<keyword evidence="3" id="KW-0862">Zinc</keyword>
<dbReference type="AlphaFoldDB" id="A0AAD7L9D4"/>
<dbReference type="Gene3D" id="3.30.40.10">
    <property type="entry name" value="Zinc/RING finger domain, C3HC4 (zinc finger)"/>
    <property type="match status" value="1"/>
</dbReference>
<dbReference type="KEGG" id="qsa:O6P43_025642"/>
<keyword evidence="1" id="KW-0479">Metal-binding</keyword>
<accession>A0AAD7L9D4</accession>
<keyword evidence="5" id="KW-0812">Transmembrane</keyword>
<comment type="caution">
    <text evidence="7">The sequence shown here is derived from an EMBL/GenBank/DDBJ whole genome shotgun (WGS) entry which is preliminary data.</text>
</comment>
<dbReference type="Pfam" id="PF13639">
    <property type="entry name" value="zf-RING_2"/>
    <property type="match status" value="1"/>
</dbReference>
<dbReference type="PROSITE" id="PS50089">
    <property type="entry name" value="ZF_RING_2"/>
    <property type="match status" value="1"/>
</dbReference>
<dbReference type="SMART" id="SM00184">
    <property type="entry name" value="RING"/>
    <property type="match status" value="1"/>
</dbReference>
<keyword evidence="2 4" id="KW-0863">Zinc-finger</keyword>
<evidence type="ECO:0000256" key="4">
    <source>
        <dbReference type="PROSITE-ProRule" id="PRU00175"/>
    </source>
</evidence>
<name>A0AAD7L9D4_QUISA</name>
<dbReference type="SUPFAM" id="SSF57850">
    <property type="entry name" value="RING/U-box"/>
    <property type="match status" value="1"/>
</dbReference>
<dbReference type="GO" id="GO:0016567">
    <property type="term" value="P:protein ubiquitination"/>
    <property type="evidence" value="ECO:0007669"/>
    <property type="project" value="TreeGrafter"/>
</dbReference>
<keyword evidence="5" id="KW-1133">Transmembrane helix</keyword>
<evidence type="ECO:0000313" key="7">
    <source>
        <dbReference type="EMBL" id="KAJ7954020.1"/>
    </source>
</evidence>
<keyword evidence="5" id="KW-0472">Membrane</keyword>
<dbReference type="InterPro" id="IPR001841">
    <property type="entry name" value="Znf_RING"/>
</dbReference>
<dbReference type="GO" id="GO:0061630">
    <property type="term" value="F:ubiquitin protein ligase activity"/>
    <property type="evidence" value="ECO:0007669"/>
    <property type="project" value="TreeGrafter"/>
</dbReference>
<sequence length="158" mass="18625">MSLLQLLSVLRLFFRNIILIFMIFTNFISHLNIFVTLLKWVIDCLVYHPFSKLYKNDFPVIGEELSIGRCVFWPGCDEETECAMCLCRIGEGEEVKELRCSHLFHRACLDRWVDYKHATCPLCRGFIAQKTAIDELGDVLLFKFCFSSSNNRENWWLR</sequence>
<reference evidence="7" key="1">
    <citation type="journal article" date="2023" name="Science">
        <title>Elucidation of the pathway for biosynthesis of saponin adjuvants from the soapbark tree.</title>
        <authorList>
            <person name="Reed J."/>
            <person name="Orme A."/>
            <person name="El-Demerdash A."/>
            <person name="Owen C."/>
            <person name="Martin L.B.B."/>
            <person name="Misra R.C."/>
            <person name="Kikuchi S."/>
            <person name="Rejzek M."/>
            <person name="Martin A.C."/>
            <person name="Harkess A."/>
            <person name="Leebens-Mack J."/>
            <person name="Louveau T."/>
            <person name="Stephenson M.J."/>
            <person name="Osbourn A."/>
        </authorList>
    </citation>
    <scope>NUCLEOTIDE SEQUENCE</scope>
    <source>
        <strain evidence="7">S10</strain>
    </source>
</reference>
<organism evidence="7 8">
    <name type="scientific">Quillaja saponaria</name>
    <name type="common">Soap bark tree</name>
    <dbReference type="NCBI Taxonomy" id="32244"/>
    <lineage>
        <taxon>Eukaryota</taxon>
        <taxon>Viridiplantae</taxon>
        <taxon>Streptophyta</taxon>
        <taxon>Embryophyta</taxon>
        <taxon>Tracheophyta</taxon>
        <taxon>Spermatophyta</taxon>
        <taxon>Magnoliopsida</taxon>
        <taxon>eudicotyledons</taxon>
        <taxon>Gunneridae</taxon>
        <taxon>Pentapetalae</taxon>
        <taxon>rosids</taxon>
        <taxon>fabids</taxon>
        <taxon>Fabales</taxon>
        <taxon>Quillajaceae</taxon>
        <taxon>Quillaja</taxon>
    </lineage>
</organism>
<keyword evidence="8" id="KW-1185">Reference proteome</keyword>
<feature type="domain" description="RING-type" evidence="6">
    <location>
        <begin position="82"/>
        <end position="124"/>
    </location>
</feature>
<dbReference type="InterPro" id="IPR011016">
    <property type="entry name" value="Znf_RING-CH"/>
</dbReference>
<gene>
    <name evidence="7" type="ORF">O6P43_025642</name>
</gene>
<evidence type="ECO:0000256" key="2">
    <source>
        <dbReference type="ARBA" id="ARBA00022771"/>
    </source>
</evidence>
<evidence type="ECO:0000256" key="3">
    <source>
        <dbReference type="ARBA" id="ARBA00022833"/>
    </source>
</evidence>
<dbReference type="GO" id="GO:0008270">
    <property type="term" value="F:zinc ion binding"/>
    <property type="evidence" value="ECO:0007669"/>
    <property type="project" value="UniProtKB-KW"/>
</dbReference>
<dbReference type="PANTHER" id="PTHR45969">
    <property type="entry name" value="RING ZINC FINGER PROTEIN-RELATED"/>
    <property type="match status" value="1"/>
</dbReference>
<dbReference type="SMART" id="SM00744">
    <property type="entry name" value="RINGv"/>
    <property type="match status" value="1"/>
</dbReference>
<evidence type="ECO:0000256" key="1">
    <source>
        <dbReference type="ARBA" id="ARBA00022723"/>
    </source>
</evidence>
<proteinExistence type="predicted"/>
<dbReference type="InterPro" id="IPR013083">
    <property type="entry name" value="Znf_RING/FYVE/PHD"/>
</dbReference>
<dbReference type="Proteomes" id="UP001163823">
    <property type="component" value="Chromosome 10"/>
</dbReference>
<dbReference type="PANTHER" id="PTHR45969:SF55">
    <property type="entry name" value="OS07G0686300 PROTEIN"/>
    <property type="match status" value="1"/>
</dbReference>
<dbReference type="EMBL" id="JARAOO010000010">
    <property type="protein sequence ID" value="KAJ7954020.1"/>
    <property type="molecule type" value="Genomic_DNA"/>
</dbReference>
<evidence type="ECO:0000259" key="6">
    <source>
        <dbReference type="PROSITE" id="PS50089"/>
    </source>
</evidence>
<protein>
    <submittedName>
        <fullName evidence="7">RING-H2 zinc finger protein RHA2b</fullName>
    </submittedName>
</protein>
<evidence type="ECO:0000256" key="5">
    <source>
        <dbReference type="SAM" id="Phobius"/>
    </source>
</evidence>